<dbReference type="Pfam" id="PF02585">
    <property type="entry name" value="PIG-L"/>
    <property type="match status" value="1"/>
</dbReference>
<dbReference type="Gene3D" id="3.40.50.150">
    <property type="entry name" value="Vaccinia Virus protein VP39"/>
    <property type="match status" value="1"/>
</dbReference>
<dbReference type="EMBL" id="QLNP01000064">
    <property type="protein sequence ID" value="RAM37993.1"/>
    <property type="molecule type" value="Genomic_DNA"/>
</dbReference>
<dbReference type="InterPro" id="IPR008715">
    <property type="entry name" value="SAM-MeTfrase_NodS-like"/>
</dbReference>
<evidence type="ECO:0000313" key="2">
    <source>
        <dbReference type="EMBL" id="RAM37993.1"/>
    </source>
</evidence>
<protein>
    <submittedName>
        <fullName evidence="2">SAM-dependent methyltransferase</fullName>
    </submittedName>
</protein>
<dbReference type="GO" id="GO:0032259">
    <property type="term" value="P:methylation"/>
    <property type="evidence" value="ECO:0007669"/>
    <property type="project" value="UniProtKB-KW"/>
</dbReference>
<keyword evidence="2" id="KW-0808">Transferase</keyword>
<reference evidence="2 3" key="1">
    <citation type="submission" date="2018-04" db="EMBL/GenBank/DDBJ databases">
        <title>Bacteria isolated from cave deposits of Manipur.</title>
        <authorList>
            <person name="Sahoo D."/>
            <person name="Sarangthem I."/>
            <person name="Nandeibam J."/>
        </authorList>
    </citation>
    <scope>NUCLEOTIDE SEQUENCE [LARGE SCALE GENOMIC DNA]</scope>
    <source>
        <strain evidence="3">mrc11</strain>
    </source>
</reference>
<gene>
    <name evidence="2" type="ORF">DBZ45_07710</name>
</gene>
<dbReference type="GO" id="GO:0016811">
    <property type="term" value="F:hydrolase activity, acting on carbon-nitrogen (but not peptide) bonds, in linear amides"/>
    <property type="evidence" value="ECO:0007669"/>
    <property type="project" value="TreeGrafter"/>
</dbReference>
<dbReference type="PANTHER" id="PTHR12993:SF29">
    <property type="entry name" value="BLR3841 PROTEIN"/>
    <property type="match status" value="1"/>
</dbReference>
<dbReference type="OrthoDB" id="116799at2"/>
<dbReference type="GO" id="GO:0009312">
    <property type="term" value="P:oligosaccharide biosynthetic process"/>
    <property type="evidence" value="ECO:0007669"/>
    <property type="project" value="InterPro"/>
</dbReference>
<organism evidence="2 3">
    <name type="scientific">Arthrobacter globiformis</name>
    <dbReference type="NCBI Taxonomy" id="1665"/>
    <lineage>
        <taxon>Bacteria</taxon>
        <taxon>Bacillati</taxon>
        <taxon>Actinomycetota</taxon>
        <taxon>Actinomycetes</taxon>
        <taxon>Micrococcales</taxon>
        <taxon>Micrococcaceae</taxon>
        <taxon>Arthrobacter</taxon>
    </lineage>
</organism>
<dbReference type="CDD" id="cd02440">
    <property type="entry name" value="AdoMet_MTases"/>
    <property type="match status" value="1"/>
</dbReference>
<sequence>MVTFSHADAGTDEAAWEGSGLDTIGELPLDSAELARMEFVVLVAHPDDESLGAGGLLAWLTAAGAHVEVLLCSAGEASHPGSPTTTPEQLAAVRREEFAAAMGAFGLADHWEFLNLPDSGLAQHRHVIAERLADVVGRRAGGRPDADGGLVIVAPYRGDGHIDHDTLGALAAEAAEAGGHGLLEYPIWYWLWATPEDTAWRNWVRLLLSPAEQRAKREALNTHASQLQPLSDRPGDEVLLSEQFLAHFSRPFEVFAWRPPVTGRRSARDAEAVFDALHRSAEDPWRYEDSWYEQRKRGLTLAALPEQKYDAGLEVGCSIGTLSEELANRCGRLLAVDASGTAVGRAAKRLARYPEAEARQLTLPEQWPEGSFDLIVVSEMGYYLAAAELGELFTRISASLAPGGTLLLCHWRHPVSGWELDGDAVHSQARRQLRWPSAGVYRERDFVLETFIAPESAGDPWPETAHDAG</sequence>
<evidence type="ECO:0000256" key="1">
    <source>
        <dbReference type="ARBA" id="ARBA00022833"/>
    </source>
</evidence>
<dbReference type="SUPFAM" id="SSF102588">
    <property type="entry name" value="LmbE-like"/>
    <property type="match status" value="1"/>
</dbReference>
<dbReference type="GO" id="GO:0008757">
    <property type="term" value="F:S-adenosylmethionine-dependent methyltransferase activity"/>
    <property type="evidence" value="ECO:0007669"/>
    <property type="project" value="InterPro"/>
</dbReference>
<dbReference type="RefSeq" id="WP_111903322.1">
    <property type="nucleotide sequence ID" value="NZ_QLNP01000064.1"/>
</dbReference>
<name>A0A328HLV0_ARTGO</name>
<accession>A0A328HLV0</accession>
<dbReference type="GO" id="GO:0016137">
    <property type="term" value="P:glycoside metabolic process"/>
    <property type="evidence" value="ECO:0007669"/>
    <property type="project" value="UniProtKB-ARBA"/>
</dbReference>
<keyword evidence="2" id="KW-0489">Methyltransferase</keyword>
<keyword evidence="1" id="KW-0862">Zinc</keyword>
<dbReference type="Pfam" id="PF05401">
    <property type="entry name" value="NodS"/>
    <property type="match status" value="1"/>
</dbReference>
<dbReference type="PANTHER" id="PTHR12993">
    <property type="entry name" value="N-ACETYLGLUCOSAMINYL-PHOSPHATIDYLINOSITOL DE-N-ACETYLASE-RELATED"/>
    <property type="match status" value="1"/>
</dbReference>
<evidence type="ECO:0000313" key="3">
    <source>
        <dbReference type="Proteomes" id="UP000249166"/>
    </source>
</evidence>
<dbReference type="Proteomes" id="UP000249166">
    <property type="component" value="Unassembled WGS sequence"/>
</dbReference>
<dbReference type="Gene3D" id="3.40.50.10320">
    <property type="entry name" value="LmbE-like"/>
    <property type="match status" value="1"/>
</dbReference>
<dbReference type="SUPFAM" id="SSF53335">
    <property type="entry name" value="S-adenosyl-L-methionine-dependent methyltransferases"/>
    <property type="match status" value="1"/>
</dbReference>
<dbReference type="InterPro" id="IPR024078">
    <property type="entry name" value="LmbE-like_dom_sf"/>
</dbReference>
<proteinExistence type="predicted"/>
<comment type="caution">
    <text evidence="2">The sequence shown here is derived from an EMBL/GenBank/DDBJ whole genome shotgun (WGS) entry which is preliminary data.</text>
</comment>
<dbReference type="InterPro" id="IPR029063">
    <property type="entry name" value="SAM-dependent_MTases_sf"/>
</dbReference>
<dbReference type="InterPro" id="IPR003737">
    <property type="entry name" value="GlcNAc_PI_deacetylase-related"/>
</dbReference>
<dbReference type="AlphaFoldDB" id="A0A328HLV0"/>